<dbReference type="InterPro" id="IPR053139">
    <property type="entry name" value="Surface_bspA-like"/>
</dbReference>
<dbReference type="Proteomes" id="UP000823842">
    <property type="component" value="Unassembled WGS sequence"/>
</dbReference>
<dbReference type="AlphaFoldDB" id="A0A9D2LTW3"/>
<feature type="compositionally biased region" description="Low complexity" evidence="1">
    <location>
        <begin position="101"/>
        <end position="117"/>
    </location>
</feature>
<dbReference type="InterPro" id="IPR032675">
    <property type="entry name" value="LRR_dom_sf"/>
</dbReference>
<comment type="caution">
    <text evidence="3">The sequence shown here is derived from an EMBL/GenBank/DDBJ whole genome shotgun (WGS) entry which is preliminary data.</text>
</comment>
<reference evidence="3" key="1">
    <citation type="journal article" date="2021" name="PeerJ">
        <title>Extensive microbial diversity within the chicken gut microbiome revealed by metagenomics and culture.</title>
        <authorList>
            <person name="Gilroy R."/>
            <person name="Ravi A."/>
            <person name="Getino M."/>
            <person name="Pursley I."/>
            <person name="Horton D.L."/>
            <person name="Alikhan N.F."/>
            <person name="Baker D."/>
            <person name="Gharbi K."/>
            <person name="Hall N."/>
            <person name="Watson M."/>
            <person name="Adriaenssens E.M."/>
            <person name="Foster-Nyarko E."/>
            <person name="Jarju S."/>
            <person name="Secka A."/>
            <person name="Antonio M."/>
            <person name="Oren A."/>
            <person name="Chaudhuri R.R."/>
            <person name="La Ragione R."/>
            <person name="Hildebrand F."/>
            <person name="Pallen M.J."/>
        </authorList>
    </citation>
    <scope>NUCLEOTIDE SEQUENCE</scope>
    <source>
        <strain evidence="3">ChiSjej1B19-5720</strain>
    </source>
</reference>
<dbReference type="EMBL" id="DWYZ01000173">
    <property type="protein sequence ID" value="HJB28959.1"/>
    <property type="molecule type" value="Genomic_DNA"/>
</dbReference>
<evidence type="ECO:0000313" key="3">
    <source>
        <dbReference type="EMBL" id="HJB28959.1"/>
    </source>
</evidence>
<feature type="chain" id="PRO_5038866289" evidence="2">
    <location>
        <begin position="26"/>
        <end position="611"/>
    </location>
</feature>
<feature type="compositionally biased region" description="Low complexity" evidence="1">
    <location>
        <begin position="49"/>
        <end position="59"/>
    </location>
</feature>
<name>A0A9D2LTW3_9FIRM</name>
<keyword evidence="2" id="KW-0732">Signal</keyword>
<evidence type="ECO:0000256" key="1">
    <source>
        <dbReference type="SAM" id="MobiDB-lite"/>
    </source>
</evidence>
<dbReference type="PANTHER" id="PTHR45661:SF3">
    <property type="entry name" value="IG-LIKE DOMAIN-CONTAINING PROTEIN"/>
    <property type="match status" value="1"/>
</dbReference>
<dbReference type="InterPro" id="IPR026906">
    <property type="entry name" value="LRR_5"/>
</dbReference>
<gene>
    <name evidence="3" type="ORF">IAA06_09230</name>
</gene>
<feature type="region of interest" description="Disordered" evidence="1">
    <location>
        <begin position="40"/>
        <end position="123"/>
    </location>
</feature>
<organism evidence="3 4">
    <name type="scientific">Candidatus Blautia faecavium</name>
    <dbReference type="NCBI Taxonomy" id="2838487"/>
    <lineage>
        <taxon>Bacteria</taxon>
        <taxon>Bacillati</taxon>
        <taxon>Bacillota</taxon>
        <taxon>Clostridia</taxon>
        <taxon>Lachnospirales</taxon>
        <taxon>Lachnospiraceae</taxon>
        <taxon>Blautia</taxon>
    </lineage>
</organism>
<evidence type="ECO:0000256" key="2">
    <source>
        <dbReference type="SAM" id="SignalP"/>
    </source>
</evidence>
<reference evidence="3" key="2">
    <citation type="submission" date="2021-04" db="EMBL/GenBank/DDBJ databases">
        <authorList>
            <person name="Gilroy R."/>
        </authorList>
    </citation>
    <scope>NUCLEOTIDE SEQUENCE</scope>
    <source>
        <strain evidence="3">ChiSjej1B19-5720</strain>
    </source>
</reference>
<proteinExistence type="predicted"/>
<evidence type="ECO:0000313" key="4">
    <source>
        <dbReference type="Proteomes" id="UP000823842"/>
    </source>
</evidence>
<sequence>MKKKKLMGMVLAGVLGMSMNYPVFGAQIPEGAEQEILTEETGGEVEVYSESSGNETLSGTGEGETEPDAGLTQEENQDKPDEEPQEEALASFGDGTKEQTELFSSGEGGTEETFSSGEDTENEGTEGLEYEYMEETDSYRVVKGVDKEQIKIPGTYQGKPVTEIGEAAFAGYTNVVSVSAFTGLKIGTIRERAFENCANLRSVAVGTGVTIESNAFRGCHKLADLYAEQKEGATIAYDAFDPDSKVLVSGIVPPSGSDFPYPFLSVSWEDGLLFYEDGATLLEGSYEGMTAGSGDWGSLDTAIIDYSGEKEVVDLTEDGLKGCSIIGRKAFYGCSEIKTVIVSDATKLIDIKAFAECTNLEKIYIPADVQVIAEDTFDNCPNVVLYVEEGSYAQEYARAHNLPFVSEAFAPEIKKVTVYKNMITVEFSPFKGDAYYCVLGTENKNGVPVRSGKNGRIAIGQTGNKVVFRNVNKGTYYIGARALSVAGNKKNYSEWSDVIQATVKVDTPARPSIRSVTQSGRNLRVTVNVPKGADEYSVVLAKGTKKNDSSTAAVPVPAKEVTSVWDKADNTTVVLKKVQPGSYYLGVRAYKKDNYRRVYSQWSPLKKITVK</sequence>
<dbReference type="Pfam" id="PF13306">
    <property type="entry name" value="LRR_5"/>
    <property type="match status" value="2"/>
</dbReference>
<feature type="signal peptide" evidence="2">
    <location>
        <begin position="1"/>
        <end position="25"/>
    </location>
</feature>
<dbReference type="Gene3D" id="3.80.10.10">
    <property type="entry name" value="Ribonuclease Inhibitor"/>
    <property type="match status" value="2"/>
</dbReference>
<dbReference type="PANTHER" id="PTHR45661">
    <property type="entry name" value="SURFACE ANTIGEN"/>
    <property type="match status" value="1"/>
</dbReference>
<accession>A0A9D2LTW3</accession>
<protein>
    <submittedName>
        <fullName evidence="3">Leucine-rich repeat domain-containing protein</fullName>
    </submittedName>
</protein>